<organism evidence="2 3">
    <name type="scientific">Volvox africanus</name>
    <dbReference type="NCBI Taxonomy" id="51714"/>
    <lineage>
        <taxon>Eukaryota</taxon>
        <taxon>Viridiplantae</taxon>
        <taxon>Chlorophyta</taxon>
        <taxon>core chlorophytes</taxon>
        <taxon>Chlorophyceae</taxon>
        <taxon>CS clade</taxon>
        <taxon>Chlamydomonadales</taxon>
        <taxon>Volvocaceae</taxon>
        <taxon>Volvox</taxon>
    </lineage>
</organism>
<feature type="non-terminal residue" evidence="2">
    <location>
        <position position="1"/>
    </location>
</feature>
<protein>
    <submittedName>
        <fullName evidence="2">Uncharacterized protein</fullName>
    </submittedName>
</protein>
<dbReference type="EMBL" id="BNCO01000054">
    <property type="protein sequence ID" value="GIL62849.1"/>
    <property type="molecule type" value="Genomic_DNA"/>
</dbReference>
<proteinExistence type="predicted"/>
<feature type="region of interest" description="Disordered" evidence="1">
    <location>
        <begin position="168"/>
        <end position="194"/>
    </location>
</feature>
<sequence length="290" mass="30567">ERWPALPPLALAPLTGLQRLQLIGLQSVDEELLEVLSCLPALTYLTLEGQASAHVGSSVYGALTRTPYIGVRSVWALGTLTRLRLLVLSGFTLIPPPKQCPSELQPRLSQLFAHVRSARSPASTAAVGNMAADLAPITMTTATAAAATAAGAAAQRLAGANASRGTRAAASTAEWDGSGTRESRRKPQYSPYRAAPYGDINDDHGIVTLERLVESLGRLQGLRYLSLCIAENIEASELVRLCGLLPGLRMLNLPADATSHSKLPHLRPWTRWPGGPGACSAVAATNGAVQ</sequence>
<keyword evidence="3" id="KW-1185">Reference proteome</keyword>
<evidence type="ECO:0000313" key="2">
    <source>
        <dbReference type="EMBL" id="GIL62849.1"/>
    </source>
</evidence>
<evidence type="ECO:0000256" key="1">
    <source>
        <dbReference type="SAM" id="MobiDB-lite"/>
    </source>
</evidence>
<accession>A0A8J4BJG7</accession>
<dbReference type="Proteomes" id="UP000747399">
    <property type="component" value="Unassembled WGS sequence"/>
</dbReference>
<gene>
    <name evidence="2" type="ORF">Vafri_17070</name>
</gene>
<reference evidence="2" key="1">
    <citation type="journal article" date="2021" name="Proc. Natl. Acad. Sci. U.S.A.">
        <title>Three genomes in the algal genus Volvox reveal the fate of a haploid sex-determining region after a transition to homothallism.</title>
        <authorList>
            <person name="Yamamoto K."/>
            <person name="Hamaji T."/>
            <person name="Kawai-Toyooka H."/>
            <person name="Matsuzaki R."/>
            <person name="Takahashi F."/>
            <person name="Nishimura Y."/>
            <person name="Kawachi M."/>
            <person name="Noguchi H."/>
            <person name="Minakuchi Y."/>
            <person name="Umen J.G."/>
            <person name="Toyoda A."/>
            <person name="Nozaki H."/>
        </authorList>
    </citation>
    <scope>NUCLEOTIDE SEQUENCE</scope>
    <source>
        <strain evidence="2">NIES-3780</strain>
    </source>
</reference>
<name>A0A8J4BJG7_9CHLO</name>
<dbReference type="SUPFAM" id="SSF52047">
    <property type="entry name" value="RNI-like"/>
    <property type="match status" value="1"/>
</dbReference>
<comment type="caution">
    <text evidence="2">The sequence shown here is derived from an EMBL/GenBank/DDBJ whole genome shotgun (WGS) entry which is preliminary data.</text>
</comment>
<evidence type="ECO:0000313" key="3">
    <source>
        <dbReference type="Proteomes" id="UP000747399"/>
    </source>
</evidence>
<feature type="non-terminal residue" evidence="2">
    <location>
        <position position="290"/>
    </location>
</feature>
<dbReference type="AlphaFoldDB" id="A0A8J4BJG7"/>